<organism evidence="2 3">
    <name type="scientific">Pontiella desulfatans</name>
    <dbReference type="NCBI Taxonomy" id="2750659"/>
    <lineage>
        <taxon>Bacteria</taxon>
        <taxon>Pseudomonadati</taxon>
        <taxon>Kiritimatiellota</taxon>
        <taxon>Kiritimatiellia</taxon>
        <taxon>Kiritimatiellales</taxon>
        <taxon>Pontiellaceae</taxon>
        <taxon>Pontiella</taxon>
    </lineage>
</organism>
<feature type="transmembrane region" description="Helical" evidence="1">
    <location>
        <begin position="380"/>
        <end position="396"/>
    </location>
</feature>
<reference evidence="2 3" key="1">
    <citation type="submission" date="2019-04" db="EMBL/GenBank/DDBJ databases">
        <authorList>
            <person name="Van Vliet M D."/>
        </authorList>
    </citation>
    <scope>NUCLEOTIDE SEQUENCE [LARGE SCALE GENOMIC DNA]</scope>
    <source>
        <strain evidence="2 3">F1</strain>
    </source>
</reference>
<protein>
    <recommendedName>
        <fullName evidence="4">PEP-CTERM protein-sorting domain-containing protein</fullName>
    </recommendedName>
</protein>
<evidence type="ECO:0000313" key="3">
    <source>
        <dbReference type="Proteomes" id="UP000366872"/>
    </source>
</evidence>
<dbReference type="NCBIfam" id="TIGR02595">
    <property type="entry name" value="PEP_CTERM"/>
    <property type="match status" value="1"/>
</dbReference>
<evidence type="ECO:0000313" key="2">
    <source>
        <dbReference type="EMBL" id="VGO12577.1"/>
    </source>
</evidence>
<dbReference type="Proteomes" id="UP000366872">
    <property type="component" value="Unassembled WGS sequence"/>
</dbReference>
<keyword evidence="1" id="KW-0472">Membrane</keyword>
<evidence type="ECO:0008006" key="4">
    <source>
        <dbReference type="Google" id="ProtNLM"/>
    </source>
</evidence>
<dbReference type="EMBL" id="CAAHFG010000001">
    <property type="protein sequence ID" value="VGO12577.1"/>
    <property type="molecule type" value="Genomic_DNA"/>
</dbReference>
<dbReference type="InterPro" id="IPR013424">
    <property type="entry name" value="Ice-binding_C"/>
</dbReference>
<evidence type="ECO:0000256" key="1">
    <source>
        <dbReference type="SAM" id="Phobius"/>
    </source>
</evidence>
<keyword evidence="1" id="KW-0812">Transmembrane</keyword>
<name>A0A6C2TY90_PONDE</name>
<dbReference type="AlphaFoldDB" id="A0A6C2TY90"/>
<accession>A0A6C2TY90</accession>
<keyword evidence="1" id="KW-1133">Transmembrane helix</keyword>
<proteinExistence type="predicted"/>
<keyword evidence="3" id="KW-1185">Reference proteome</keyword>
<sequence>MKPECPAHGRARSINEGKTMKKTIAGLLAAALPALSFGADLYLDYNGSTPGFGVNNSGGALTVDPTAVTWNTDSTGGGGGIISAVSSGDVLHFGLEGTGGILFNWQNYGSVSVGGIRTYQTSGSTASINRMQKPGGGQLQLNLSSGAVINTEKANSFYWDFATSGDFTKTGSQWLILADGGNKINGTATLSQGNLIVRGLGTLGTSSNVRMEGGQLRFDDNIDDAAGEQYINMGTLGGSGTIIRDGNANGLNSLTINNMGADMGNGNATDSINFGWGIAAAFVSGASTSMDISKNGAQIEQDQFTVDWESRALTLGGDLTVSLTAGSDALMVGDTFDLFSNTLLGSFDSISMPQLHSGLSWDTSDLAAGGTGTITVIPEPATIGLIGAFGSGLLFIRRRFMI</sequence>
<gene>
    <name evidence="2" type="ORF">PDESU_01130</name>
</gene>